<feature type="domain" description="Peptidase M20 dimerisation" evidence="2">
    <location>
        <begin position="175"/>
        <end position="271"/>
    </location>
</feature>
<protein>
    <recommendedName>
        <fullName evidence="1">Peptidase M20 domain-containing protein 2</fullName>
    </recommendedName>
</protein>
<evidence type="ECO:0000256" key="1">
    <source>
        <dbReference type="PIRNR" id="PIRNR037226"/>
    </source>
</evidence>
<dbReference type="Gene3D" id="3.40.630.10">
    <property type="entry name" value="Zn peptidases"/>
    <property type="match status" value="1"/>
</dbReference>
<dbReference type="OrthoDB" id="6119954at2759"/>
<evidence type="ECO:0000313" key="4">
    <source>
        <dbReference type="Proteomes" id="UP000821853"/>
    </source>
</evidence>
<proteinExistence type="inferred from homology"/>
<evidence type="ECO:0000259" key="2">
    <source>
        <dbReference type="Pfam" id="PF07687"/>
    </source>
</evidence>
<dbReference type="FunFam" id="3.30.70.360:FF:000004">
    <property type="entry name" value="Peptidase M20 domain-containing protein 2"/>
    <property type="match status" value="1"/>
</dbReference>
<comment type="similarity">
    <text evidence="1">Belongs to the peptidase M20A family.</text>
</comment>
<sequence length="406" mass="43316">MAELSEIVVSAIDGLREKLNSVSQEIWKNPELYYREVKAHDYLSRALEEEGFQVQRKYLVDTAFRAEYSNGLGGPVICVICEYDALPVIGHACGHNLIAEAGFAAGVAVKEALRSDPKLEGKIVVLGTPAEESGGGKIDLINAGAFKDIDVAMMVHPSRSDELAPLFIGVGHISVAYHGKAAHSSGAPWEGVNALDAAVMCYNGLSYLRQHIGPNCRVGGECSTLLSIFTNGGSAVNIIPEYSSMDILYRAPTVAKMEELRKKVMSCITSGAEATGCTAEVTRSFSFKPVVTNSVVAGLYRKHAEALGVEFDDEKPGANRFVASSDMGDVCHTVPSIHPIFRINSAGPNHTKEFADAAGHPSAQPPTLVAAKAMALACLDILLNPGTLLPKAKEEFAADMKRSHCS</sequence>
<dbReference type="PIRSF" id="PIRSF037226">
    <property type="entry name" value="Amidohydrolase_ACY1L2_prd"/>
    <property type="match status" value="1"/>
</dbReference>
<gene>
    <name evidence="3" type="ORF">HPB48_002283</name>
</gene>
<name>A0A9J6FIZ2_HAELO</name>
<reference evidence="3 4" key="1">
    <citation type="journal article" date="2020" name="Cell">
        <title>Large-Scale Comparative Analyses of Tick Genomes Elucidate Their Genetic Diversity and Vector Capacities.</title>
        <authorList>
            <consortium name="Tick Genome and Microbiome Consortium (TIGMIC)"/>
            <person name="Jia N."/>
            <person name="Wang J."/>
            <person name="Shi W."/>
            <person name="Du L."/>
            <person name="Sun Y."/>
            <person name="Zhan W."/>
            <person name="Jiang J.F."/>
            <person name="Wang Q."/>
            <person name="Zhang B."/>
            <person name="Ji P."/>
            <person name="Bell-Sakyi L."/>
            <person name="Cui X.M."/>
            <person name="Yuan T.T."/>
            <person name="Jiang B.G."/>
            <person name="Yang W.F."/>
            <person name="Lam T.T."/>
            <person name="Chang Q.C."/>
            <person name="Ding S.J."/>
            <person name="Wang X.J."/>
            <person name="Zhu J.G."/>
            <person name="Ruan X.D."/>
            <person name="Zhao L."/>
            <person name="Wei J.T."/>
            <person name="Ye R.Z."/>
            <person name="Que T.C."/>
            <person name="Du C.H."/>
            <person name="Zhou Y.H."/>
            <person name="Cheng J.X."/>
            <person name="Dai P.F."/>
            <person name="Guo W.B."/>
            <person name="Han X.H."/>
            <person name="Huang E.J."/>
            <person name="Li L.F."/>
            <person name="Wei W."/>
            <person name="Gao Y.C."/>
            <person name="Liu J.Z."/>
            <person name="Shao H.Z."/>
            <person name="Wang X."/>
            <person name="Wang C.C."/>
            <person name="Yang T.C."/>
            <person name="Huo Q.B."/>
            <person name="Li W."/>
            <person name="Chen H.Y."/>
            <person name="Chen S.E."/>
            <person name="Zhou L.G."/>
            <person name="Ni X.B."/>
            <person name="Tian J.H."/>
            <person name="Sheng Y."/>
            <person name="Liu T."/>
            <person name="Pan Y.S."/>
            <person name="Xia L.Y."/>
            <person name="Li J."/>
            <person name="Zhao F."/>
            <person name="Cao W.C."/>
        </authorList>
    </citation>
    <scope>NUCLEOTIDE SEQUENCE [LARGE SCALE GENOMIC DNA]</scope>
    <source>
        <strain evidence="3">HaeL-2018</strain>
    </source>
</reference>
<dbReference type="VEuPathDB" id="VectorBase:HLOH_061311"/>
<dbReference type="SUPFAM" id="SSF55031">
    <property type="entry name" value="Bacterial exopeptidase dimerisation domain"/>
    <property type="match status" value="1"/>
</dbReference>
<accession>A0A9J6FIZ2</accession>
<dbReference type="Proteomes" id="UP000821853">
    <property type="component" value="Chromosome 1"/>
</dbReference>
<dbReference type="InterPro" id="IPR017439">
    <property type="entry name" value="Amidohydrolase"/>
</dbReference>
<dbReference type="Pfam" id="PF07687">
    <property type="entry name" value="M20_dimer"/>
    <property type="match status" value="1"/>
</dbReference>
<evidence type="ECO:0000313" key="3">
    <source>
        <dbReference type="EMBL" id="KAH9362305.1"/>
    </source>
</evidence>
<dbReference type="CDD" id="cd03887">
    <property type="entry name" value="M20_Acy1L2"/>
    <property type="match status" value="1"/>
</dbReference>
<dbReference type="EMBL" id="JABSTR010000001">
    <property type="protein sequence ID" value="KAH9362305.1"/>
    <property type="molecule type" value="Genomic_DNA"/>
</dbReference>
<keyword evidence="4" id="KW-1185">Reference proteome</keyword>
<dbReference type="SUPFAM" id="SSF53187">
    <property type="entry name" value="Zn-dependent exopeptidases"/>
    <property type="match status" value="1"/>
</dbReference>
<dbReference type="Pfam" id="PF01546">
    <property type="entry name" value="Peptidase_M20"/>
    <property type="match status" value="1"/>
</dbReference>
<dbReference type="NCBIfam" id="TIGR01891">
    <property type="entry name" value="amidohydrolases"/>
    <property type="match status" value="1"/>
</dbReference>
<dbReference type="OMA" id="HYAITDT"/>
<dbReference type="InterPro" id="IPR017144">
    <property type="entry name" value="Xaa-Arg_dipeptidase"/>
</dbReference>
<dbReference type="GO" id="GO:0016805">
    <property type="term" value="F:dipeptidase activity"/>
    <property type="evidence" value="ECO:0007669"/>
    <property type="project" value="InterPro"/>
</dbReference>
<dbReference type="PANTHER" id="PTHR30575">
    <property type="entry name" value="PEPTIDASE M20"/>
    <property type="match status" value="1"/>
</dbReference>
<comment type="caution">
    <text evidence="3">The sequence shown here is derived from an EMBL/GenBank/DDBJ whole genome shotgun (WGS) entry which is preliminary data.</text>
</comment>
<dbReference type="InterPro" id="IPR002933">
    <property type="entry name" value="Peptidase_M20"/>
</dbReference>
<organism evidence="3 4">
    <name type="scientific">Haemaphysalis longicornis</name>
    <name type="common">Bush tick</name>
    <dbReference type="NCBI Taxonomy" id="44386"/>
    <lineage>
        <taxon>Eukaryota</taxon>
        <taxon>Metazoa</taxon>
        <taxon>Ecdysozoa</taxon>
        <taxon>Arthropoda</taxon>
        <taxon>Chelicerata</taxon>
        <taxon>Arachnida</taxon>
        <taxon>Acari</taxon>
        <taxon>Parasitiformes</taxon>
        <taxon>Ixodida</taxon>
        <taxon>Ixodoidea</taxon>
        <taxon>Ixodidae</taxon>
        <taxon>Haemaphysalinae</taxon>
        <taxon>Haemaphysalis</taxon>
    </lineage>
</organism>
<dbReference type="InterPro" id="IPR036264">
    <property type="entry name" value="Bact_exopeptidase_dim_dom"/>
</dbReference>
<dbReference type="Gene3D" id="3.30.70.360">
    <property type="match status" value="1"/>
</dbReference>
<dbReference type="PANTHER" id="PTHR30575:SF0">
    <property type="entry name" value="XAA-ARG DIPEPTIDASE"/>
    <property type="match status" value="1"/>
</dbReference>
<dbReference type="InterPro" id="IPR011650">
    <property type="entry name" value="Peptidase_M20_dimer"/>
</dbReference>
<dbReference type="InterPro" id="IPR052030">
    <property type="entry name" value="Peptidase_M20/M20A_hydrolases"/>
</dbReference>
<dbReference type="AlphaFoldDB" id="A0A9J6FIZ2"/>